<dbReference type="EMBL" id="QXFV01000116">
    <property type="protein sequence ID" value="KAE9049587.1"/>
    <property type="molecule type" value="Genomic_DNA"/>
</dbReference>
<evidence type="ECO:0000313" key="6">
    <source>
        <dbReference type="Proteomes" id="UP000435112"/>
    </source>
</evidence>
<protein>
    <submittedName>
        <fullName evidence="2">Uncharacterized protein</fullName>
    </submittedName>
</protein>
<dbReference type="EMBL" id="QXFT01000062">
    <property type="protein sequence ID" value="KAE9356940.1"/>
    <property type="molecule type" value="Genomic_DNA"/>
</dbReference>
<name>A0A6A3P2E7_9STRA</name>
<dbReference type="Proteomes" id="UP000429607">
    <property type="component" value="Unassembled WGS sequence"/>
</dbReference>
<gene>
    <name evidence="2" type="ORF">PR001_g3176</name>
    <name evidence="1" type="ORF">PR002_g3163</name>
    <name evidence="3" type="ORF">PR003_g2057</name>
</gene>
<dbReference type="AlphaFoldDB" id="A0A6A3P2E7"/>
<proteinExistence type="predicted"/>
<sequence>MTAVGRSWPPAPFRWCVVCRRGTALCCTAHALAISHRVLGRGTPAVLVQHLSRISYELALLLGCLTHMGL</sequence>
<keyword evidence="5" id="KW-1185">Reference proteome</keyword>
<evidence type="ECO:0000313" key="4">
    <source>
        <dbReference type="Proteomes" id="UP000429607"/>
    </source>
</evidence>
<organism evidence="2 4">
    <name type="scientific">Phytophthora rubi</name>
    <dbReference type="NCBI Taxonomy" id="129364"/>
    <lineage>
        <taxon>Eukaryota</taxon>
        <taxon>Sar</taxon>
        <taxon>Stramenopiles</taxon>
        <taxon>Oomycota</taxon>
        <taxon>Peronosporomycetes</taxon>
        <taxon>Peronosporales</taxon>
        <taxon>Peronosporaceae</taxon>
        <taxon>Phytophthora</taxon>
    </lineage>
</organism>
<accession>A0A6A3P2E7</accession>
<comment type="caution">
    <text evidence="2">The sequence shown here is derived from an EMBL/GenBank/DDBJ whole genome shotgun (WGS) entry which is preliminary data.</text>
</comment>
<evidence type="ECO:0000313" key="3">
    <source>
        <dbReference type="EMBL" id="KAE9356940.1"/>
    </source>
</evidence>
<dbReference type="EMBL" id="QXFU01000113">
    <property type="protein sequence ID" value="KAE9043793.1"/>
    <property type="molecule type" value="Genomic_DNA"/>
</dbReference>
<dbReference type="Proteomes" id="UP000434957">
    <property type="component" value="Unassembled WGS sequence"/>
</dbReference>
<reference evidence="4 6" key="1">
    <citation type="submission" date="2018-09" db="EMBL/GenBank/DDBJ databases">
        <title>Genomic investigation of the strawberry pathogen Phytophthora fragariae indicates pathogenicity is determined by transcriptional variation in three key races.</title>
        <authorList>
            <person name="Adams T.M."/>
            <person name="Armitage A.D."/>
            <person name="Sobczyk M.K."/>
            <person name="Bates H.J."/>
            <person name="Dunwell J.M."/>
            <person name="Nellist C.F."/>
            <person name="Harrison R.J."/>
        </authorList>
    </citation>
    <scope>NUCLEOTIDE SEQUENCE [LARGE SCALE GENOMIC DNA]</scope>
    <source>
        <strain evidence="2 4">SCRP249</strain>
        <strain evidence="1 6">SCRP324</strain>
        <strain evidence="3 5">SCRP333</strain>
    </source>
</reference>
<evidence type="ECO:0000313" key="5">
    <source>
        <dbReference type="Proteomes" id="UP000434957"/>
    </source>
</evidence>
<evidence type="ECO:0000313" key="1">
    <source>
        <dbReference type="EMBL" id="KAE9043793.1"/>
    </source>
</evidence>
<dbReference type="Proteomes" id="UP000435112">
    <property type="component" value="Unassembled WGS sequence"/>
</dbReference>
<evidence type="ECO:0000313" key="2">
    <source>
        <dbReference type="EMBL" id="KAE9049587.1"/>
    </source>
</evidence>